<dbReference type="SUPFAM" id="SSF52540">
    <property type="entry name" value="P-loop containing nucleoside triphosphate hydrolases"/>
    <property type="match status" value="1"/>
</dbReference>
<gene>
    <name evidence="1" type="ORF">KVV02_007049</name>
</gene>
<dbReference type="Gene3D" id="3.40.50.300">
    <property type="entry name" value="P-loop containing nucleotide triphosphate hydrolases"/>
    <property type="match status" value="1"/>
</dbReference>
<dbReference type="EMBL" id="JAIFTL010000324">
    <property type="protein sequence ID" value="KAG9320136.1"/>
    <property type="molecule type" value="Genomic_DNA"/>
</dbReference>
<comment type="caution">
    <text evidence="1">The sequence shown here is derived from an EMBL/GenBank/DDBJ whole genome shotgun (WGS) entry which is preliminary data.</text>
</comment>
<evidence type="ECO:0008006" key="3">
    <source>
        <dbReference type="Google" id="ProtNLM"/>
    </source>
</evidence>
<sequence length="350" mass="39704">MTMPMTMTTRLDKAQAIVQHILRHLSSPRRIPHGADLATAKPLFVGISGPQGIGKTTMTNKLVATLSGAPHNLRVVTLSMDDLYLPFKEQEALRQKHPENKLLEFRGLPGTHDIRLGTQTFNALCAANHATHSRIEQGGEQGQMEERGPDHSTPRIAVAVPSYDKALHAGRGDQLPREQWPVVQGPFDVVLFEGWSLGFRSVRDPAKLFEIYQQHATCPPHYLGQHSFASLEMVNRSLEEYEREWYSFLDVFVHLSAPSLATVYKWRAEQERDLWARKGTGMTEDQVKEFVSRFMPAYEVYLERLKQDNLFKDDLVPFSTAPRGPVSWTGRHLRLDLNEARDLVSTVQVE</sequence>
<dbReference type="PANTHER" id="PTHR10285">
    <property type="entry name" value="URIDINE KINASE"/>
    <property type="match status" value="1"/>
</dbReference>
<reference evidence="1" key="1">
    <citation type="submission" date="2021-07" db="EMBL/GenBank/DDBJ databases">
        <title>Draft genome of Mortierella alpina, strain LL118, isolated from an aspen leaf litter sample.</title>
        <authorList>
            <person name="Yang S."/>
            <person name="Vinatzer B.A."/>
        </authorList>
    </citation>
    <scope>NUCLEOTIDE SEQUENCE</scope>
    <source>
        <strain evidence="1">LL118</strain>
    </source>
</reference>
<evidence type="ECO:0000313" key="2">
    <source>
        <dbReference type="Proteomes" id="UP000717515"/>
    </source>
</evidence>
<proteinExistence type="predicted"/>
<dbReference type="AlphaFoldDB" id="A0A9P8CVM6"/>
<evidence type="ECO:0000313" key="1">
    <source>
        <dbReference type="EMBL" id="KAG9320136.1"/>
    </source>
</evidence>
<accession>A0A9P8CVM6</accession>
<name>A0A9P8CVM6_MORAP</name>
<dbReference type="Proteomes" id="UP000717515">
    <property type="component" value="Unassembled WGS sequence"/>
</dbReference>
<dbReference type="InterPro" id="IPR027417">
    <property type="entry name" value="P-loop_NTPase"/>
</dbReference>
<organism evidence="1 2">
    <name type="scientific">Mortierella alpina</name>
    <name type="common">Oleaginous fungus</name>
    <name type="synonym">Mortierella renispora</name>
    <dbReference type="NCBI Taxonomy" id="64518"/>
    <lineage>
        <taxon>Eukaryota</taxon>
        <taxon>Fungi</taxon>
        <taxon>Fungi incertae sedis</taxon>
        <taxon>Mucoromycota</taxon>
        <taxon>Mortierellomycotina</taxon>
        <taxon>Mortierellomycetes</taxon>
        <taxon>Mortierellales</taxon>
        <taxon>Mortierellaceae</taxon>
        <taxon>Mortierella</taxon>
    </lineage>
</organism>
<protein>
    <recommendedName>
        <fullName evidence="3">P-loop containing nucleoside triphosphate hydrolase protein</fullName>
    </recommendedName>
</protein>